<keyword evidence="1" id="KW-0812">Transmembrane</keyword>
<organism evidence="2 3">
    <name type="scientific">Caulifigura coniformis</name>
    <dbReference type="NCBI Taxonomy" id="2527983"/>
    <lineage>
        <taxon>Bacteria</taxon>
        <taxon>Pseudomonadati</taxon>
        <taxon>Planctomycetota</taxon>
        <taxon>Planctomycetia</taxon>
        <taxon>Planctomycetales</taxon>
        <taxon>Planctomycetaceae</taxon>
        <taxon>Caulifigura</taxon>
    </lineage>
</organism>
<dbReference type="InterPro" id="IPR012902">
    <property type="entry name" value="N_methyl_site"/>
</dbReference>
<dbReference type="KEGG" id="ccos:Pan44_12420"/>
<dbReference type="RefSeq" id="WP_145028262.1">
    <property type="nucleotide sequence ID" value="NZ_CP036271.1"/>
</dbReference>
<evidence type="ECO:0000313" key="2">
    <source>
        <dbReference type="EMBL" id="QDT53226.1"/>
    </source>
</evidence>
<reference evidence="2 3" key="1">
    <citation type="submission" date="2019-02" db="EMBL/GenBank/DDBJ databases">
        <title>Deep-cultivation of Planctomycetes and their phenomic and genomic characterization uncovers novel biology.</title>
        <authorList>
            <person name="Wiegand S."/>
            <person name="Jogler M."/>
            <person name="Boedeker C."/>
            <person name="Pinto D."/>
            <person name="Vollmers J."/>
            <person name="Rivas-Marin E."/>
            <person name="Kohn T."/>
            <person name="Peeters S.H."/>
            <person name="Heuer A."/>
            <person name="Rast P."/>
            <person name="Oberbeckmann S."/>
            <person name="Bunk B."/>
            <person name="Jeske O."/>
            <person name="Meyerdierks A."/>
            <person name="Storesund J.E."/>
            <person name="Kallscheuer N."/>
            <person name="Luecker S."/>
            <person name="Lage O.M."/>
            <person name="Pohl T."/>
            <person name="Merkel B.J."/>
            <person name="Hornburger P."/>
            <person name="Mueller R.-W."/>
            <person name="Bruemmer F."/>
            <person name="Labrenz M."/>
            <person name="Spormann A.M."/>
            <person name="Op den Camp H."/>
            <person name="Overmann J."/>
            <person name="Amann R."/>
            <person name="Jetten M.S.M."/>
            <person name="Mascher T."/>
            <person name="Medema M.H."/>
            <person name="Devos D.P."/>
            <person name="Kaster A.-K."/>
            <person name="Ovreas L."/>
            <person name="Rohde M."/>
            <person name="Galperin M.Y."/>
            <person name="Jogler C."/>
        </authorList>
    </citation>
    <scope>NUCLEOTIDE SEQUENCE [LARGE SCALE GENOMIC DNA]</scope>
    <source>
        <strain evidence="2 3">Pan44</strain>
    </source>
</reference>
<evidence type="ECO:0008006" key="4">
    <source>
        <dbReference type="Google" id="ProtNLM"/>
    </source>
</evidence>
<dbReference type="OrthoDB" id="275425at2"/>
<keyword evidence="1" id="KW-1133">Transmembrane helix</keyword>
<dbReference type="PROSITE" id="PS00409">
    <property type="entry name" value="PROKAR_NTER_METHYL"/>
    <property type="match status" value="1"/>
</dbReference>
<sequence length="149" mass="16170">MKRLRREGKSLGRRGMSLLEVFVALAIFIAALAVITQIISTGTRASSRAQFQSEATLRAESCMAEAIAGIIPMQNDRKAFDDDAAWQWSLSVETGPHVDTLLLTVVTEHTTENGKLNGSATLKRVIRDPQLFLNAGSSPTNSSALELLK</sequence>
<evidence type="ECO:0000313" key="3">
    <source>
        <dbReference type="Proteomes" id="UP000315700"/>
    </source>
</evidence>
<protein>
    <recommendedName>
        <fullName evidence="4">Type II secretion system protein I</fullName>
    </recommendedName>
</protein>
<accession>A0A517SAW2</accession>
<evidence type="ECO:0000256" key="1">
    <source>
        <dbReference type="SAM" id="Phobius"/>
    </source>
</evidence>
<proteinExistence type="predicted"/>
<feature type="transmembrane region" description="Helical" evidence="1">
    <location>
        <begin position="21"/>
        <end position="40"/>
    </location>
</feature>
<keyword evidence="1" id="KW-0472">Membrane</keyword>
<dbReference type="AlphaFoldDB" id="A0A517SAW2"/>
<name>A0A517SAW2_9PLAN</name>
<keyword evidence="3" id="KW-1185">Reference proteome</keyword>
<dbReference type="EMBL" id="CP036271">
    <property type="protein sequence ID" value="QDT53226.1"/>
    <property type="molecule type" value="Genomic_DNA"/>
</dbReference>
<gene>
    <name evidence="2" type="ORF">Pan44_12420</name>
</gene>
<dbReference type="InParanoid" id="A0A517SAW2"/>
<dbReference type="Proteomes" id="UP000315700">
    <property type="component" value="Chromosome"/>
</dbReference>